<accession>A0A8S5ML44</accession>
<proteinExistence type="predicted"/>
<evidence type="ECO:0000313" key="1">
    <source>
        <dbReference type="EMBL" id="DAD82942.1"/>
    </source>
</evidence>
<organism evidence="1">
    <name type="scientific">Siphoviridae sp. ctXZx16</name>
    <dbReference type="NCBI Taxonomy" id="2826371"/>
    <lineage>
        <taxon>Viruses</taxon>
        <taxon>Duplodnaviria</taxon>
        <taxon>Heunggongvirae</taxon>
        <taxon>Uroviricota</taxon>
        <taxon>Caudoviricetes</taxon>
    </lineage>
</organism>
<dbReference type="EMBL" id="BK014925">
    <property type="protein sequence ID" value="DAD82942.1"/>
    <property type="molecule type" value="Genomic_DNA"/>
</dbReference>
<reference evidence="1" key="1">
    <citation type="journal article" date="2021" name="Proc. Natl. Acad. Sci. U.S.A.">
        <title>A Catalog of Tens of Thousands of Viruses from Human Metagenomes Reveals Hidden Associations with Chronic Diseases.</title>
        <authorList>
            <person name="Tisza M.J."/>
            <person name="Buck C.B."/>
        </authorList>
    </citation>
    <scope>NUCLEOTIDE SEQUENCE</scope>
    <source>
        <strain evidence="1">CtXZx16</strain>
    </source>
</reference>
<protein>
    <submittedName>
        <fullName evidence="1">Uncharacterized protein</fullName>
    </submittedName>
</protein>
<name>A0A8S5ML44_9CAUD</name>
<sequence>MGVLIQHMSHSDVTYFKILQYYCHNGEYKNERI</sequence>